<evidence type="ECO:0000256" key="1">
    <source>
        <dbReference type="SAM" id="MobiDB-lite"/>
    </source>
</evidence>
<protein>
    <submittedName>
        <fullName evidence="2">Uncharacterized protein</fullName>
    </submittedName>
</protein>
<feature type="region of interest" description="Disordered" evidence="1">
    <location>
        <begin position="118"/>
        <end position="143"/>
    </location>
</feature>
<proteinExistence type="predicted"/>
<evidence type="ECO:0000313" key="3">
    <source>
        <dbReference type="Proteomes" id="UP000077266"/>
    </source>
</evidence>
<reference evidence="2 3" key="1">
    <citation type="journal article" date="2016" name="Mol. Biol. Evol.">
        <title>Comparative Genomics of Early-Diverging Mushroom-Forming Fungi Provides Insights into the Origins of Lignocellulose Decay Capabilities.</title>
        <authorList>
            <person name="Nagy L.G."/>
            <person name="Riley R."/>
            <person name="Tritt A."/>
            <person name="Adam C."/>
            <person name="Daum C."/>
            <person name="Floudas D."/>
            <person name="Sun H."/>
            <person name="Yadav J.S."/>
            <person name="Pangilinan J."/>
            <person name="Larsson K.H."/>
            <person name="Matsuura K."/>
            <person name="Barry K."/>
            <person name="Labutti K."/>
            <person name="Kuo R."/>
            <person name="Ohm R.A."/>
            <person name="Bhattacharya S.S."/>
            <person name="Shirouzu T."/>
            <person name="Yoshinaga Y."/>
            <person name="Martin F.M."/>
            <person name="Grigoriev I.V."/>
            <person name="Hibbett D.S."/>
        </authorList>
    </citation>
    <scope>NUCLEOTIDE SEQUENCE [LARGE SCALE GENOMIC DNA]</scope>
    <source>
        <strain evidence="2 3">HHB12029</strain>
    </source>
</reference>
<feature type="region of interest" description="Disordered" evidence="1">
    <location>
        <begin position="189"/>
        <end position="215"/>
    </location>
</feature>
<feature type="region of interest" description="Disordered" evidence="1">
    <location>
        <begin position="21"/>
        <end position="66"/>
    </location>
</feature>
<dbReference type="AlphaFoldDB" id="A0A165JZX0"/>
<name>A0A165JZX0_EXIGL</name>
<dbReference type="InParanoid" id="A0A165JZX0"/>
<feature type="compositionally biased region" description="Low complexity" evidence="1">
    <location>
        <begin position="118"/>
        <end position="133"/>
    </location>
</feature>
<accession>A0A165JZX0</accession>
<dbReference type="EMBL" id="KV425954">
    <property type="protein sequence ID" value="KZV95587.1"/>
    <property type="molecule type" value="Genomic_DNA"/>
</dbReference>
<keyword evidence="3" id="KW-1185">Reference proteome</keyword>
<dbReference type="OrthoDB" id="3324883at2759"/>
<organism evidence="2 3">
    <name type="scientific">Exidia glandulosa HHB12029</name>
    <dbReference type="NCBI Taxonomy" id="1314781"/>
    <lineage>
        <taxon>Eukaryota</taxon>
        <taxon>Fungi</taxon>
        <taxon>Dikarya</taxon>
        <taxon>Basidiomycota</taxon>
        <taxon>Agaricomycotina</taxon>
        <taxon>Agaricomycetes</taxon>
        <taxon>Auriculariales</taxon>
        <taxon>Exidiaceae</taxon>
        <taxon>Exidia</taxon>
    </lineage>
</organism>
<feature type="compositionally biased region" description="Polar residues" evidence="1">
    <location>
        <begin position="49"/>
        <end position="62"/>
    </location>
</feature>
<sequence length="541" mass="58550">MLNGPTLDNLRSHSCYDDALTSEPESYVAESKAPPSVFPEWPTPLGRTMRTSSAETRTTSDGSDLGLDGLMWPMPPARTVNIDAASGQSWQEVSSAQEFYPPGTPVSLDARVDFRVHTPTTSQSPSAAQSPISPNTPAAQTLSKSQLIGAVRSVLGEDFVHSPRTPTSPYPTVTVTMPSERFMITRSAPVSPGMLSPQPQHPHKPPRRVPSPSEARTQTYMTDVDPMLPAKIIVNREEKVAIDAPRWSELVAYCRENEDTIIRETLPSTPRPGPEQLSVKRLQVCVYEVGEYNNDEAGVPDINDPKHFRVMMTLTVRPEAPRIDTLFAAAPMLRSRSVSPSPSSVYSCSSRALSLESIPSPAFSTPPLSLNASTPPSSFNGSSAPPSVLFSAQSSAQHTSFTQDSAMLDSSIQASAYLMAKRLRYTPLTSPNGSMMGLANIGEDGLLKKPMVIPLSPDVELSSSPTSVESAPRGRTRMRKQVYEGHVYEEQPPMVPVITSESGSVKRELILNFSVPMPTVLGQIINMASQRSFGEGVGAPF</sequence>
<evidence type="ECO:0000313" key="2">
    <source>
        <dbReference type="EMBL" id="KZV95587.1"/>
    </source>
</evidence>
<dbReference type="Proteomes" id="UP000077266">
    <property type="component" value="Unassembled WGS sequence"/>
</dbReference>
<gene>
    <name evidence="2" type="ORF">EXIGLDRAFT_734994</name>
</gene>